<dbReference type="EMBL" id="DSEE01000260">
    <property type="protein sequence ID" value="HER40270.1"/>
    <property type="molecule type" value="Genomic_DNA"/>
</dbReference>
<keyword evidence="1" id="KW-0472">Membrane</keyword>
<feature type="transmembrane region" description="Helical" evidence="1">
    <location>
        <begin position="78"/>
        <end position="100"/>
    </location>
</feature>
<gene>
    <name evidence="2" type="ORF">ENO10_03530</name>
</gene>
<sequence length="228" mass="26792">MKTGKKVFLGFIFLAVVFTIGSLFGIRYLTITANYLLIPILILYYRYETKNWFSLLVLALFFFYIRDIFLFYDFSNFNYVVMVTFFAGLMIIYGFAVTGFPKAKVHLVEWISLFIMYGFLGFLFYTIADLVPEVISDFTYRAYAYLFLLVFLLAITFTAYLLKSHYASLWLMLASASLLVSEISLFFKMYVISDISVELFYPVFHVIAYYSLIEHGLHRRRSAEIPYF</sequence>
<feature type="transmembrane region" description="Helical" evidence="1">
    <location>
        <begin position="107"/>
        <end position="128"/>
    </location>
</feature>
<evidence type="ECO:0000313" key="2">
    <source>
        <dbReference type="EMBL" id="HER40270.1"/>
    </source>
</evidence>
<comment type="caution">
    <text evidence="2">The sequence shown here is derived from an EMBL/GenBank/DDBJ whole genome shotgun (WGS) entry which is preliminary data.</text>
</comment>
<keyword evidence="1" id="KW-1133">Transmembrane helix</keyword>
<protein>
    <recommendedName>
        <fullName evidence="3">YhhN-like protein</fullName>
    </recommendedName>
</protein>
<feature type="transmembrane region" description="Helical" evidence="1">
    <location>
        <begin position="7"/>
        <end position="25"/>
    </location>
</feature>
<feature type="transmembrane region" description="Helical" evidence="1">
    <location>
        <begin position="31"/>
        <end position="47"/>
    </location>
</feature>
<evidence type="ECO:0000256" key="1">
    <source>
        <dbReference type="SAM" id="Phobius"/>
    </source>
</evidence>
<reference evidence="2" key="1">
    <citation type="journal article" date="2020" name="mSystems">
        <title>Genome- and Community-Level Interaction Insights into Carbon Utilization and Element Cycling Functions of Hydrothermarchaeota in Hydrothermal Sediment.</title>
        <authorList>
            <person name="Zhou Z."/>
            <person name="Liu Y."/>
            <person name="Xu W."/>
            <person name="Pan J."/>
            <person name="Luo Z.H."/>
            <person name="Li M."/>
        </authorList>
    </citation>
    <scope>NUCLEOTIDE SEQUENCE [LARGE SCALE GENOMIC DNA]</scope>
    <source>
        <strain evidence="2">SpSt-1235</strain>
    </source>
</reference>
<name>A0A7C2QYV7_9FLAO</name>
<feature type="transmembrane region" description="Helical" evidence="1">
    <location>
        <begin position="199"/>
        <end position="217"/>
    </location>
</feature>
<feature type="transmembrane region" description="Helical" evidence="1">
    <location>
        <begin position="140"/>
        <end position="162"/>
    </location>
</feature>
<feature type="transmembrane region" description="Helical" evidence="1">
    <location>
        <begin position="169"/>
        <end position="187"/>
    </location>
</feature>
<evidence type="ECO:0008006" key="3">
    <source>
        <dbReference type="Google" id="ProtNLM"/>
    </source>
</evidence>
<accession>A0A7C2QYV7</accession>
<organism evidence="2">
    <name type="scientific">Salinimicrobium catena</name>
    <dbReference type="NCBI Taxonomy" id="390640"/>
    <lineage>
        <taxon>Bacteria</taxon>
        <taxon>Pseudomonadati</taxon>
        <taxon>Bacteroidota</taxon>
        <taxon>Flavobacteriia</taxon>
        <taxon>Flavobacteriales</taxon>
        <taxon>Flavobacteriaceae</taxon>
        <taxon>Salinimicrobium</taxon>
    </lineage>
</organism>
<proteinExistence type="predicted"/>
<feature type="transmembrane region" description="Helical" evidence="1">
    <location>
        <begin position="52"/>
        <end position="72"/>
    </location>
</feature>
<dbReference type="Proteomes" id="UP000885753">
    <property type="component" value="Unassembled WGS sequence"/>
</dbReference>
<dbReference type="AlphaFoldDB" id="A0A7C2QYV7"/>
<keyword evidence="1" id="KW-0812">Transmembrane</keyword>